<feature type="compositionally biased region" description="Polar residues" evidence="1">
    <location>
        <begin position="127"/>
        <end position="140"/>
    </location>
</feature>
<dbReference type="Proteomes" id="UP000278398">
    <property type="component" value="Unassembled WGS sequence"/>
</dbReference>
<protein>
    <submittedName>
        <fullName evidence="2">Uncharacterized protein</fullName>
    </submittedName>
</protein>
<evidence type="ECO:0000256" key="1">
    <source>
        <dbReference type="SAM" id="MobiDB-lite"/>
    </source>
</evidence>
<proteinExistence type="predicted"/>
<name>A0A429YSX6_9HYPH</name>
<dbReference type="AlphaFoldDB" id="A0A429YSX6"/>
<evidence type="ECO:0000313" key="3">
    <source>
        <dbReference type="Proteomes" id="UP000278398"/>
    </source>
</evidence>
<gene>
    <name evidence="2" type="ORF">EJC49_20240</name>
</gene>
<feature type="compositionally biased region" description="Polar residues" evidence="1">
    <location>
        <begin position="103"/>
        <end position="112"/>
    </location>
</feature>
<accession>A0A429YSX6</accession>
<organism evidence="2 3">
    <name type="scientific">Aquibium carbonis</name>
    <dbReference type="NCBI Taxonomy" id="2495581"/>
    <lineage>
        <taxon>Bacteria</taxon>
        <taxon>Pseudomonadati</taxon>
        <taxon>Pseudomonadota</taxon>
        <taxon>Alphaproteobacteria</taxon>
        <taxon>Hyphomicrobiales</taxon>
        <taxon>Phyllobacteriaceae</taxon>
        <taxon>Aquibium</taxon>
    </lineage>
</organism>
<comment type="caution">
    <text evidence="2">The sequence shown here is derived from an EMBL/GenBank/DDBJ whole genome shotgun (WGS) entry which is preliminary data.</text>
</comment>
<feature type="region of interest" description="Disordered" evidence="1">
    <location>
        <begin position="103"/>
        <end position="147"/>
    </location>
</feature>
<reference evidence="2 3" key="1">
    <citation type="submission" date="2018-12" db="EMBL/GenBank/DDBJ databases">
        <title>Mesorhizobium carbonis sp. nov., isolated from coal mine water.</title>
        <authorList>
            <person name="Xin W."/>
            <person name="Xu Z."/>
            <person name="Xiang F."/>
            <person name="Zhang J."/>
            <person name="Xi L."/>
            <person name="Liu J."/>
        </authorList>
    </citation>
    <scope>NUCLEOTIDE SEQUENCE [LARGE SCALE GENOMIC DNA]</scope>
    <source>
        <strain evidence="2 3">B2.3</strain>
    </source>
</reference>
<evidence type="ECO:0000313" key="2">
    <source>
        <dbReference type="EMBL" id="RST84575.1"/>
    </source>
</evidence>
<sequence>MTAVGAIVLSSRLFPPRKATADADPAKDVAERTANTIGHGVIDLMMKDRQMVQSHGIERDVILAAKIDDLGQSLVHLAQKFETMVGALAGSIAALNQRIGSYSTQAPASRSATGGGPGLGRTANPEGVSSNPEGVSSNPSRRSEEIA</sequence>
<dbReference type="EMBL" id="RWKW01000088">
    <property type="protein sequence ID" value="RST84575.1"/>
    <property type="molecule type" value="Genomic_DNA"/>
</dbReference>
<keyword evidence="3" id="KW-1185">Reference proteome</keyword>